<comment type="caution">
    <text evidence="1">The sequence shown here is derived from an EMBL/GenBank/DDBJ whole genome shotgun (WGS) entry which is preliminary data.</text>
</comment>
<protein>
    <recommendedName>
        <fullName evidence="3">DUF2190 family protein</fullName>
    </recommendedName>
</protein>
<dbReference type="STRING" id="1218173.BALCAV_0213665"/>
<keyword evidence="2" id="KW-1185">Reference proteome</keyword>
<dbReference type="InterPro" id="IPR011231">
    <property type="entry name" value="Phage_VT1-Sakai_H0018"/>
</dbReference>
<dbReference type="eggNOG" id="ENOG5032URR">
    <property type="taxonomic scope" value="Bacteria"/>
</dbReference>
<sequence length="112" mass="12255">MSDGKSIVVTVPPNTKIENAQFYVLEGYFGAAFGSVETKAGEQAELTLNIEQAEYETDQLKSGNEFEKGAIVYFDEEAKVFTVEEEGNRKVGRVSEAKDANGVILFILGPQI</sequence>
<dbReference type="Proteomes" id="UP000002754">
    <property type="component" value="Unassembled WGS sequence"/>
</dbReference>
<proteinExistence type="predicted"/>
<gene>
    <name evidence="1" type="ORF">BALCAV_0213665</name>
</gene>
<evidence type="ECO:0008006" key="3">
    <source>
        <dbReference type="Google" id="ProtNLM"/>
    </source>
</evidence>
<dbReference type="AlphaFoldDB" id="A0A094WJ51"/>
<name>A0A094WJ51_ALKAL</name>
<dbReference type="Pfam" id="PF09956">
    <property type="entry name" value="Phage_cement_2"/>
    <property type="match status" value="1"/>
</dbReference>
<reference evidence="1 2" key="1">
    <citation type="journal article" date="2014" name="Genome Announc.">
        <title>Draft Genome Sequence of Bacillus alcalophilus AV1934, a Classic Alkaliphile Isolated from Human Feces in 1934.</title>
        <authorList>
            <person name="Attie O."/>
            <person name="Jayaprakash A."/>
            <person name="Shah H."/>
            <person name="Paulsen I.T."/>
            <person name="Morino M."/>
            <person name="Takahashi Y."/>
            <person name="Narumi I."/>
            <person name="Sachidanandam R."/>
            <person name="Satoh K."/>
            <person name="Ito M."/>
            <person name="Krulwich T.A."/>
        </authorList>
    </citation>
    <scope>NUCLEOTIDE SEQUENCE [LARGE SCALE GENOMIC DNA]</scope>
    <source>
        <strain evidence="1 2">AV1934</strain>
    </source>
</reference>
<accession>A0A094WJ51</accession>
<evidence type="ECO:0000313" key="1">
    <source>
        <dbReference type="EMBL" id="KGA96861.1"/>
    </source>
</evidence>
<organism evidence="1 2">
    <name type="scientific">Alkalihalobacillus alcalophilus ATCC 27647 = CGMCC 1.3604</name>
    <dbReference type="NCBI Taxonomy" id="1218173"/>
    <lineage>
        <taxon>Bacteria</taxon>
        <taxon>Bacillati</taxon>
        <taxon>Bacillota</taxon>
        <taxon>Bacilli</taxon>
        <taxon>Bacillales</taxon>
        <taxon>Bacillaceae</taxon>
        <taxon>Alkalihalobacillus</taxon>
    </lineage>
</organism>
<evidence type="ECO:0000313" key="2">
    <source>
        <dbReference type="Proteomes" id="UP000002754"/>
    </source>
</evidence>
<dbReference type="EMBL" id="ALPT02000044">
    <property type="protein sequence ID" value="KGA96861.1"/>
    <property type="molecule type" value="Genomic_DNA"/>
</dbReference>